<evidence type="ECO:0000313" key="2">
    <source>
        <dbReference type="EMBL" id="MPC54722.1"/>
    </source>
</evidence>
<sequence length="223" mass="25506">MMEGKEFRTTFPEPTLEKDGEEEKVTVMEKDDLETGNEQALGQRDEEKRDFDEERKKESVKVTNNNDSCFLASETVEWESASAEELRSKAVTVKLEEQCEEEDVSMSSVTFIDHHHTHQPEKDEAPHHTATDTQPAANYPPPSWQCAPPSYNSFLQVLRQDVLDMCRWTEGSEAEAQRRRCHVEDVRYAVLRSGPRRILGHGSLANSLCLPDSNVHLVLEMYP</sequence>
<dbReference type="OrthoDB" id="273917at2759"/>
<protein>
    <submittedName>
        <fullName evidence="2">Uncharacterized protein</fullName>
    </submittedName>
</protein>
<keyword evidence="3" id="KW-1185">Reference proteome</keyword>
<proteinExistence type="predicted"/>
<feature type="compositionally biased region" description="Basic and acidic residues" evidence="1">
    <location>
        <begin position="116"/>
        <end position="130"/>
    </location>
</feature>
<dbReference type="EMBL" id="VSRR010012583">
    <property type="protein sequence ID" value="MPC54722.1"/>
    <property type="molecule type" value="Genomic_DNA"/>
</dbReference>
<organism evidence="2 3">
    <name type="scientific">Portunus trituberculatus</name>
    <name type="common">Swimming crab</name>
    <name type="synonym">Neptunus trituberculatus</name>
    <dbReference type="NCBI Taxonomy" id="210409"/>
    <lineage>
        <taxon>Eukaryota</taxon>
        <taxon>Metazoa</taxon>
        <taxon>Ecdysozoa</taxon>
        <taxon>Arthropoda</taxon>
        <taxon>Crustacea</taxon>
        <taxon>Multicrustacea</taxon>
        <taxon>Malacostraca</taxon>
        <taxon>Eumalacostraca</taxon>
        <taxon>Eucarida</taxon>
        <taxon>Decapoda</taxon>
        <taxon>Pleocyemata</taxon>
        <taxon>Brachyura</taxon>
        <taxon>Eubrachyura</taxon>
        <taxon>Portunoidea</taxon>
        <taxon>Portunidae</taxon>
        <taxon>Portuninae</taxon>
        <taxon>Portunus</taxon>
    </lineage>
</organism>
<dbReference type="Proteomes" id="UP000324222">
    <property type="component" value="Unassembled WGS sequence"/>
</dbReference>
<feature type="compositionally biased region" description="Basic and acidic residues" evidence="1">
    <location>
        <begin position="43"/>
        <end position="60"/>
    </location>
</feature>
<evidence type="ECO:0000256" key="1">
    <source>
        <dbReference type="SAM" id="MobiDB-lite"/>
    </source>
</evidence>
<name>A0A5B7G703_PORTR</name>
<reference evidence="2 3" key="1">
    <citation type="submission" date="2019-05" db="EMBL/GenBank/DDBJ databases">
        <title>Another draft genome of Portunus trituberculatus and its Hox gene families provides insights of decapod evolution.</title>
        <authorList>
            <person name="Jeong J.-H."/>
            <person name="Song I."/>
            <person name="Kim S."/>
            <person name="Choi T."/>
            <person name="Kim D."/>
            <person name="Ryu S."/>
            <person name="Kim W."/>
        </authorList>
    </citation>
    <scope>NUCLEOTIDE SEQUENCE [LARGE SCALE GENOMIC DNA]</scope>
    <source>
        <tissue evidence="2">Muscle</tissue>
    </source>
</reference>
<feature type="compositionally biased region" description="Basic and acidic residues" evidence="1">
    <location>
        <begin position="15"/>
        <end position="30"/>
    </location>
</feature>
<feature type="region of interest" description="Disordered" evidence="1">
    <location>
        <begin position="116"/>
        <end position="141"/>
    </location>
</feature>
<comment type="caution">
    <text evidence="2">The sequence shown here is derived from an EMBL/GenBank/DDBJ whole genome shotgun (WGS) entry which is preliminary data.</text>
</comment>
<accession>A0A5B7G703</accession>
<evidence type="ECO:0000313" key="3">
    <source>
        <dbReference type="Proteomes" id="UP000324222"/>
    </source>
</evidence>
<feature type="region of interest" description="Disordered" evidence="1">
    <location>
        <begin position="1"/>
        <end position="62"/>
    </location>
</feature>
<dbReference type="AlphaFoldDB" id="A0A5B7G703"/>
<gene>
    <name evidence="2" type="ORF">E2C01_048647</name>
</gene>